<name>A0AAV9AFW3_ACOGR</name>
<evidence type="ECO:0000256" key="7">
    <source>
        <dbReference type="SAM" id="MobiDB-lite"/>
    </source>
</evidence>
<feature type="compositionally biased region" description="Low complexity" evidence="7">
    <location>
        <begin position="242"/>
        <end position="259"/>
    </location>
</feature>
<dbReference type="Pfam" id="PF02045">
    <property type="entry name" value="CBFB_NFYA"/>
    <property type="match status" value="1"/>
</dbReference>
<gene>
    <name evidence="8" type="ORF">QJS04_geneDACA009373</name>
</gene>
<dbReference type="Gene3D" id="6.10.250.2430">
    <property type="match status" value="1"/>
</dbReference>
<keyword evidence="9" id="KW-1185">Reference proteome</keyword>
<proteinExistence type="inferred from homology"/>
<dbReference type="AlphaFoldDB" id="A0AAV9AFW3"/>
<dbReference type="Proteomes" id="UP001179952">
    <property type="component" value="Unassembled WGS sequence"/>
</dbReference>
<dbReference type="PRINTS" id="PR00616">
    <property type="entry name" value="CCAATSUBUNTB"/>
</dbReference>
<protein>
    <recommendedName>
        <fullName evidence="6">Nuclear transcription factor Y subunit</fullName>
    </recommendedName>
</protein>
<keyword evidence="3 6" id="KW-0238">DNA-binding</keyword>
<evidence type="ECO:0000256" key="6">
    <source>
        <dbReference type="RuleBase" id="RU367155"/>
    </source>
</evidence>
<comment type="caution">
    <text evidence="8">The sequence shown here is derived from an EMBL/GenBank/DDBJ whole genome shotgun (WGS) entry which is preliminary data.</text>
</comment>
<comment type="similarity">
    <text evidence="6">Belongs to the NFYA/HAP2 subunit family.</text>
</comment>
<reference evidence="8" key="1">
    <citation type="journal article" date="2023" name="Nat. Commun.">
        <title>Diploid and tetraploid genomes of Acorus and the evolution of monocots.</title>
        <authorList>
            <person name="Ma L."/>
            <person name="Liu K.W."/>
            <person name="Li Z."/>
            <person name="Hsiao Y.Y."/>
            <person name="Qi Y."/>
            <person name="Fu T."/>
            <person name="Tang G.D."/>
            <person name="Zhang D."/>
            <person name="Sun W.H."/>
            <person name="Liu D.K."/>
            <person name="Li Y."/>
            <person name="Chen G.Z."/>
            <person name="Liu X.D."/>
            <person name="Liao X.Y."/>
            <person name="Jiang Y.T."/>
            <person name="Yu X."/>
            <person name="Hao Y."/>
            <person name="Huang J."/>
            <person name="Zhao X.W."/>
            <person name="Ke S."/>
            <person name="Chen Y.Y."/>
            <person name="Wu W.L."/>
            <person name="Hsu J.L."/>
            <person name="Lin Y.F."/>
            <person name="Huang M.D."/>
            <person name="Li C.Y."/>
            <person name="Huang L."/>
            <person name="Wang Z.W."/>
            <person name="Zhao X."/>
            <person name="Zhong W.Y."/>
            <person name="Peng D.H."/>
            <person name="Ahmad S."/>
            <person name="Lan S."/>
            <person name="Zhang J.S."/>
            <person name="Tsai W.C."/>
            <person name="Van de Peer Y."/>
            <person name="Liu Z.J."/>
        </authorList>
    </citation>
    <scope>NUCLEOTIDE SEQUENCE</scope>
    <source>
        <strain evidence="8">SCP</strain>
    </source>
</reference>
<comment type="function">
    <text evidence="6">Component of the sequence-specific heterotrimeric transcription factor (NF-Y) which specifically recognizes a 5'-CCAAT-3' box motif found in the promoters of its target genes.</text>
</comment>
<dbReference type="InterPro" id="IPR001289">
    <property type="entry name" value="NFYA"/>
</dbReference>
<feature type="region of interest" description="Disordered" evidence="7">
    <location>
        <begin position="241"/>
        <end position="261"/>
    </location>
</feature>
<organism evidence="8 9">
    <name type="scientific">Acorus gramineus</name>
    <name type="common">Dwarf sweet flag</name>
    <dbReference type="NCBI Taxonomy" id="55184"/>
    <lineage>
        <taxon>Eukaryota</taxon>
        <taxon>Viridiplantae</taxon>
        <taxon>Streptophyta</taxon>
        <taxon>Embryophyta</taxon>
        <taxon>Tracheophyta</taxon>
        <taxon>Spermatophyta</taxon>
        <taxon>Magnoliopsida</taxon>
        <taxon>Liliopsida</taxon>
        <taxon>Acoraceae</taxon>
        <taxon>Acorus</taxon>
    </lineage>
</organism>
<comment type="subcellular location">
    <subcellularLocation>
        <location evidence="1 6">Nucleus</location>
    </subcellularLocation>
</comment>
<reference evidence="8" key="2">
    <citation type="submission" date="2023-06" db="EMBL/GenBank/DDBJ databases">
        <authorList>
            <person name="Ma L."/>
            <person name="Liu K.-W."/>
            <person name="Li Z."/>
            <person name="Hsiao Y.-Y."/>
            <person name="Qi Y."/>
            <person name="Fu T."/>
            <person name="Tang G."/>
            <person name="Zhang D."/>
            <person name="Sun W.-H."/>
            <person name="Liu D.-K."/>
            <person name="Li Y."/>
            <person name="Chen G.-Z."/>
            <person name="Liu X.-D."/>
            <person name="Liao X.-Y."/>
            <person name="Jiang Y.-T."/>
            <person name="Yu X."/>
            <person name="Hao Y."/>
            <person name="Huang J."/>
            <person name="Zhao X.-W."/>
            <person name="Ke S."/>
            <person name="Chen Y.-Y."/>
            <person name="Wu W.-L."/>
            <person name="Hsu J.-L."/>
            <person name="Lin Y.-F."/>
            <person name="Huang M.-D."/>
            <person name="Li C.-Y."/>
            <person name="Huang L."/>
            <person name="Wang Z.-W."/>
            <person name="Zhao X."/>
            <person name="Zhong W.-Y."/>
            <person name="Peng D.-H."/>
            <person name="Ahmad S."/>
            <person name="Lan S."/>
            <person name="Zhang J.-S."/>
            <person name="Tsai W.-C."/>
            <person name="Van De Peer Y."/>
            <person name="Liu Z.-J."/>
        </authorList>
    </citation>
    <scope>NUCLEOTIDE SEQUENCE</scope>
    <source>
        <strain evidence="8">SCP</strain>
        <tissue evidence="8">Leaves</tissue>
    </source>
</reference>
<dbReference type="GO" id="GO:0005634">
    <property type="term" value="C:nucleus"/>
    <property type="evidence" value="ECO:0007669"/>
    <property type="project" value="UniProtKB-SubCell"/>
</dbReference>
<keyword evidence="2 6" id="KW-0805">Transcription regulation</keyword>
<dbReference type="GO" id="GO:0003700">
    <property type="term" value="F:DNA-binding transcription factor activity"/>
    <property type="evidence" value="ECO:0007669"/>
    <property type="project" value="UniProtKB-UniRule"/>
</dbReference>
<evidence type="ECO:0000256" key="1">
    <source>
        <dbReference type="ARBA" id="ARBA00004123"/>
    </source>
</evidence>
<evidence type="ECO:0000256" key="5">
    <source>
        <dbReference type="ARBA" id="ARBA00023242"/>
    </source>
</evidence>
<keyword evidence="4 6" id="KW-0804">Transcription</keyword>
<evidence type="ECO:0000313" key="9">
    <source>
        <dbReference type="Proteomes" id="UP001179952"/>
    </source>
</evidence>
<comment type="subunit">
    <text evidence="6">Heterotrimer.</text>
</comment>
<dbReference type="EMBL" id="JAUJYN010000009">
    <property type="protein sequence ID" value="KAK1263204.1"/>
    <property type="molecule type" value="Genomic_DNA"/>
</dbReference>
<evidence type="ECO:0000256" key="4">
    <source>
        <dbReference type="ARBA" id="ARBA00023163"/>
    </source>
</evidence>
<dbReference type="PANTHER" id="PTHR12632">
    <property type="entry name" value="TRANSCRIPTION FACTOR NF-Y ALPHA-RELATED"/>
    <property type="match status" value="1"/>
</dbReference>
<keyword evidence="5 6" id="KW-0539">Nucleus</keyword>
<dbReference type="GO" id="GO:0003677">
    <property type="term" value="F:DNA binding"/>
    <property type="evidence" value="ECO:0007669"/>
    <property type="project" value="UniProtKB-KW"/>
</dbReference>
<dbReference type="SMART" id="SM00521">
    <property type="entry name" value="CBF"/>
    <property type="match status" value="1"/>
</dbReference>
<accession>A0AAV9AFW3</accession>
<sequence length="309" mass="34141">MQTTMCFKDHRGIVLNSIAEATSGPLTPHWGVFGSQTIYDCALGQYKSSSLDKSGGKSTLKDVPLQMHHDTEQGPVSTILEKDGQVTTKFSPFSDHRDSSKGQKTLQHATNIAMLSSINEFQGHSNPVLGHSMHGRMLLPLNMTEHGSIYVNAKQYHGIIRRRQSRARTQMQNELIKVRKPYLHESRHLHALRRVRGCGGRFLNTKKFGSNNQGVINKNNNRGRDGKPLHAMKSSIYEAMQSDNGNKNSTSGGSSLSGSEVTSMHIHGDVDHYPIIKHLTNSIDGEKNSSTTVKRITTADSLCDLLKIG</sequence>
<evidence type="ECO:0000313" key="8">
    <source>
        <dbReference type="EMBL" id="KAK1263204.1"/>
    </source>
</evidence>
<dbReference type="PROSITE" id="PS51152">
    <property type="entry name" value="NFYA_HAP2_2"/>
    <property type="match status" value="1"/>
</dbReference>
<evidence type="ECO:0000256" key="3">
    <source>
        <dbReference type="ARBA" id="ARBA00023125"/>
    </source>
</evidence>
<evidence type="ECO:0000256" key="2">
    <source>
        <dbReference type="ARBA" id="ARBA00023015"/>
    </source>
</evidence>